<gene>
    <name evidence="1" type="ORF">NPIL_452451</name>
</gene>
<dbReference type="AlphaFoldDB" id="A0A8X6QHZ6"/>
<reference evidence="1" key="1">
    <citation type="submission" date="2020-08" db="EMBL/GenBank/DDBJ databases">
        <title>Multicomponent nature underlies the extraordinary mechanical properties of spider dragline silk.</title>
        <authorList>
            <person name="Kono N."/>
            <person name="Nakamura H."/>
            <person name="Mori M."/>
            <person name="Yoshida Y."/>
            <person name="Ohtoshi R."/>
            <person name="Malay A.D."/>
            <person name="Moran D.A.P."/>
            <person name="Tomita M."/>
            <person name="Numata K."/>
            <person name="Arakawa K."/>
        </authorList>
    </citation>
    <scope>NUCLEOTIDE SEQUENCE</scope>
</reference>
<evidence type="ECO:0000313" key="2">
    <source>
        <dbReference type="Proteomes" id="UP000887013"/>
    </source>
</evidence>
<dbReference type="Proteomes" id="UP000887013">
    <property type="component" value="Unassembled WGS sequence"/>
</dbReference>
<keyword evidence="2" id="KW-1185">Reference proteome</keyword>
<evidence type="ECO:0000313" key="1">
    <source>
        <dbReference type="EMBL" id="GFU14556.1"/>
    </source>
</evidence>
<protein>
    <submittedName>
        <fullName evidence="1">Uncharacterized protein</fullName>
    </submittedName>
</protein>
<feature type="non-terminal residue" evidence="1">
    <location>
        <position position="1"/>
    </location>
</feature>
<proteinExistence type="predicted"/>
<sequence>GNERRTSPERLRQVDGLRDSNWSQEFVSDNPKWDH</sequence>
<dbReference type="EMBL" id="BMAW01079238">
    <property type="protein sequence ID" value="GFU14556.1"/>
    <property type="molecule type" value="Genomic_DNA"/>
</dbReference>
<organism evidence="1 2">
    <name type="scientific">Nephila pilipes</name>
    <name type="common">Giant wood spider</name>
    <name type="synonym">Nephila maculata</name>
    <dbReference type="NCBI Taxonomy" id="299642"/>
    <lineage>
        <taxon>Eukaryota</taxon>
        <taxon>Metazoa</taxon>
        <taxon>Ecdysozoa</taxon>
        <taxon>Arthropoda</taxon>
        <taxon>Chelicerata</taxon>
        <taxon>Arachnida</taxon>
        <taxon>Araneae</taxon>
        <taxon>Araneomorphae</taxon>
        <taxon>Entelegynae</taxon>
        <taxon>Araneoidea</taxon>
        <taxon>Nephilidae</taxon>
        <taxon>Nephila</taxon>
    </lineage>
</organism>
<accession>A0A8X6QHZ6</accession>
<name>A0A8X6QHZ6_NEPPI</name>
<comment type="caution">
    <text evidence="1">The sequence shown here is derived from an EMBL/GenBank/DDBJ whole genome shotgun (WGS) entry which is preliminary data.</text>
</comment>